<evidence type="ECO:0000256" key="4">
    <source>
        <dbReference type="SAM" id="MobiDB-lite"/>
    </source>
</evidence>
<dbReference type="EMBL" id="KN846969">
    <property type="protein sequence ID" value="KIW85620.1"/>
    <property type="molecule type" value="Genomic_DNA"/>
</dbReference>
<comment type="similarity">
    <text evidence="1 3">Belongs to the class-III pyridoxal-phosphate-dependent aminotransferase family.</text>
</comment>
<evidence type="ECO:0000256" key="1">
    <source>
        <dbReference type="ARBA" id="ARBA00008954"/>
    </source>
</evidence>
<dbReference type="RefSeq" id="XP_013289428.1">
    <property type="nucleotide sequence ID" value="XM_013433974.1"/>
</dbReference>
<keyword evidence="6" id="KW-1185">Reference proteome</keyword>
<dbReference type="InterPro" id="IPR049704">
    <property type="entry name" value="Aminotrans_3_PPA_site"/>
</dbReference>
<dbReference type="HOGENOM" id="CLU_016922_4_0_1"/>
<dbReference type="PANTHER" id="PTHR43094:SF1">
    <property type="entry name" value="AMINOTRANSFERASE CLASS-III"/>
    <property type="match status" value="1"/>
</dbReference>
<keyword evidence="2 3" id="KW-0663">Pyridoxal phosphate</keyword>
<reference evidence="5 6" key="1">
    <citation type="submission" date="2015-01" db="EMBL/GenBank/DDBJ databases">
        <title>The Genome Sequence of Fonsecaea pedrosoi CBS 271.37.</title>
        <authorList>
            <consortium name="The Broad Institute Genomics Platform"/>
            <person name="Cuomo C."/>
            <person name="de Hoog S."/>
            <person name="Gorbushina A."/>
            <person name="Stielow B."/>
            <person name="Teixiera M."/>
            <person name="Abouelleil A."/>
            <person name="Chapman S.B."/>
            <person name="Priest M."/>
            <person name="Young S.K."/>
            <person name="Wortman J."/>
            <person name="Nusbaum C."/>
            <person name="Birren B."/>
        </authorList>
    </citation>
    <scope>NUCLEOTIDE SEQUENCE [LARGE SCALE GENOMIC DNA]</scope>
    <source>
        <strain evidence="5 6">CBS 271.37</strain>
    </source>
</reference>
<dbReference type="Proteomes" id="UP000053029">
    <property type="component" value="Unassembled WGS sequence"/>
</dbReference>
<dbReference type="CDD" id="cd00610">
    <property type="entry name" value="OAT_like"/>
    <property type="match status" value="1"/>
</dbReference>
<dbReference type="Gene3D" id="3.40.640.10">
    <property type="entry name" value="Type I PLP-dependent aspartate aminotransferase-like (Major domain)"/>
    <property type="match status" value="1"/>
</dbReference>
<dbReference type="GO" id="GO:0008483">
    <property type="term" value="F:transaminase activity"/>
    <property type="evidence" value="ECO:0007669"/>
    <property type="project" value="InterPro"/>
</dbReference>
<dbReference type="Gene3D" id="3.90.1150.10">
    <property type="entry name" value="Aspartate Aminotransferase, domain 1"/>
    <property type="match status" value="1"/>
</dbReference>
<accession>A0A0D2H407</accession>
<evidence type="ECO:0000256" key="2">
    <source>
        <dbReference type="ARBA" id="ARBA00022898"/>
    </source>
</evidence>
<dbReference type="InterPro" id="IPR005814">
    <property type="entry name" value="Aminotrans_3"/>
</dbReference>
<dbReference type="PANTHER" id="PTHR43094">
    <property type="entry name" value="AMINOTRANSFERASE"/>
    <property type="match status" value="1"/>
</dbReference>
<feature type="region of interest" description="Disordered" evidence="4">
    <location>
        <begin position="1"/>
        <end position="31"/>
    </location>
</feature>
<evidence type="ECO:0000256" key="3">
    <source>
        <dbReference type="RuleBase" id="RU003560"/>
    </source>
</evidence>
<dbReference type="PROSITE" id="PS00600">
    <property type="entry name" value="AA_TRANSFER_CLASS_3"/>
    <property type="match status" value="1"/>
</dbReference>
<dbReference type="InterPro" id="IPR015421">
    <property type="entry name" value="PyrdxlP-dep_Trfase_major"/>
</dbReference>
<dbReference type="NCBIfam" id="NF005685">
    <property type="entry name" value="PRK07483.1"/>
    <property type="match status" value="1"/>
</dbReference>
<dbReference type="AlphaFoldDB" id="A0A0D2H407"/>
<dbReference type="VEuPathDB" id="FungiDB:Z517_01012"/>
<name>A0A0D2H407_9EURO</name>
<dbReference type="OrthoDB" id="5419315at2759"/>
<dbReference type="InterPro" id="IPR015422">
    <property type="entry name" value="PyrdxlP-dep_Trfase_small"/>
</dbReference>
<evidence type="ECO:0000313" key="6">
    <source>
        <dbReference type="Proteomes" id="UP000053029"/>
    </source>
</evidence>
<dbReference type="GO" id="GO:0030170">
    <property type="term" value="F:pyridoxal phosphate binding"/>
    <property type="evidence" value="ECO:0007669"/>
    <property type="project" value="InterPro"/>
</dbReference>
<sequence>MSGNHLDENNGVLASGPGPTSSLREEGESAAPPALLHRSLQARPYQVTKAEGLYLTLSDGRTIIDACGGAAVACLGHGNKEVQQAVARQMSTGVSYIHSLTYTTDAAEDLAHHLINGPQGAGRFGLERVYLVNSGSEAMDAALKLARQYFFELAQKSPTSPTTPTPVRSHFVSRKQSYHGTTVGAMNVSSNLPRKVPYACFQLDNFSWVTPAYTYQYSDWQRGETETAFAQRLVDELDAHFVAIGPEKVVAFVAEPLVGATSGCTPAPRGYFKGVRRVCDKYGILLILDEVMSGMGRTGTLFAFEQEDVVPDLVTVGKGLGGGYAPVAGVLIHKKVVDVLRAGSSSFNHGHTYQAHPVGCAAALAVQKILRRDGLVENVARLHGFLYPLLVDTFAPAKYVGDIRGRGLFWGIEFVRDKSTRESFPPRLSFGARFQSAVFDLGVAVYPGSSTVDGKKGDHAILSPPYNVTEDELRKIVAVMKTAYDRLEKEVDAESWVEDDKAANGYAKAY</sequence>
<dbReference type="STRING" id="1442368.A0A0D2H407"/>
<dbReference type="Pfam" id="PF00202">
    <property type="entry name" value="Aminotran_3"/>
    <property type="match status" value="1"/>
</dbReference>
<dbReference type="InterPro" id="IPR015424">
    <property type="entry name" value="PyrdxlP-dep_Trfase"/>
</dbReference>
<dbReference type="GO" id="GO:0005829">
    <property type="term" value="C:cytosol"/>
    <property type="evidence" value="ECO:0007669"/>
    <property type="project" value="TreeGrafter"/>
</dbReference>
<dbReference type="GeneID" id="25300502"/>
<protein>
    <submittedName>
        <fullName evidence="5">Uncharacterized protein</fullName>
    </submittedName>
</protein>
<organism evidence="5 6">
    <name type="scientific">Fonsecaea pedrosoi CBS 271.37</name>
    <dbReference type="NCBI Taxonomy" id="1442368"/>
    <lineage>
        <taxon>Eukaryota</taxon>
        <taxon>Fungi</taxon>
        <taxon>Dikarya</taxon>
        <taxon>Ascomycota</taxon>
        <taxon>Pezizomycotina</taxon>
        <taxon>Eurotiomycetes</taxon>
        <taxon>Chaetothyriomycetidae</taxon>
        <taxon>Chaetothyriales</taxon>
        <taxon>Herpotrichiellaceae</taxon>
        <taxon>Fonsecaea</taxon>
    </lineage>
</organism>
<gene>
    <name evidence="5" type="ORF">Z517_01012</name>
</gene>
<evidence type="ECO:0000313" key="5">
    <source>
        <dbReference type="EMBL" id="KIW85620.1"/>
    </source>
</evidence>
<proteinExistence type="inferred from homology"/>
<dbReference type="SUPFAM" id="SSF53383">
    <property type="entry name" value="PLP-dependent transferases"/>
    <property type="match status" value="1"/>
</dbReference>